<dbReference type="AlphaFoldDB" id="A0A844YI23"/>
<evidence type="ECO:0000313" key="4">
    <source>
        <dbReference type="Proteomes" id="UP000445582"/>
    </source>
</evidence>
<dbReference type="Gene3D" id="1.10.287.70">
    <property type="match status" value="1"/>
</dbReference>
<keyword evidence="4" id="KW-1185">Reference proteome</keyword>
<name>A0A844YI23_9SPHN</name>
<feature type="transmembrane region" description="Helical" evidence="1">
    <location>
        <begin position="47"/>
        <end position="72"/>
    </location>
</feature>
<dbReference type="OrthoDB" id="2974133at2"/>
<keyword evidence="3" id="KW-0407">Ion channel</keyword>
<evidence type="ECO:0000313" key="3">
    <source>
        <dbReference type="EMBL" id="MXO63781.1"/>
    </source>
</evidence>
<proteinExistence type="predicted"/>
<dbReference type="SUPFAM" id="SSF81324">
    <property type="entry name" value="Voltage-gated potassium channels"/>
    <property type="match status" value="1"/>
</dbReference>
<gene>
    <name evidence="3" type="ORF">GRI48_12245</name>
</gene>
<keyword evidence="1" id="KW-1133">Transmembrane helix</keyword>
<dbReference type="InterPro" id="IPR013099">
    <property type="entry name" value="K_chnl_dom"/>
</dbReference>
<reference evidence="3 4" key="1">
    <citation type="submission" date="2019-12" db="EMBL/GenBank/DDBJ databases">
        <title>Genomic-based taxomic classification of the family Erythrobacteraceae.</title>
        <authorList>
            <person name="Xu L."/>
        </authorList>
    </citation>
    <scope>NUCLEOTIDE SEQUENCE [LARGE SCALE GENOMIC DNA]</scope>
    <source>
        <strain evidence="3 4">MCCC 1A09965</strain>
    </source>
</reference>
<feature type="transmembrane region" description="Helical" evidence="1">
    <location>
        <begin position="6"/>
        <end position="26"/>
    </location>
</feature>
<protein>
    <submittedName>
        <fullName evidence="3">Two pore domain potassium channel family protein</fullName>
    </submittedName>
</protein>
<dbReference type="Proteomes" id="UP000445582">
    <property type="component" value="Unassembled WGS sequence"/>
</dbReference>
<keyword evidence="1" id="KW-0472">Membrane</keyword>
<feature type="domain" description="Potassium channel" evidence="2">
    <location>
        <begin position="76"/>
        <end position="135"/>
    </location>
</feature>
<accession>A0A844YI23</accession>
<dbReference type="EMBL" id="WTYN01000003">
    <property type="protein sequence ID" value="MXO63781.1"/>
    <property type="molecule type" value="Genomic_DNA"/>
</dbReference>
<evidence type="ECO:0000259" key="2">
    <source>
        <dbReference type="Pfam" id="PF07885"/>
    </source>
</evidence>
<sequence length="140" mass="15350">MATELLIATVMVLLTVGFHGFGLIGLQRVLRIERRDEHAEHTGALSARGITATFMLVLGLFVLHGIEIWTYALLYLGLDALPDLRTAVYFSTITYSTIGYDDEGIAQAWSLIAAIEGINGILLMGWSTAYFVSIMGRLGR</sequence>
<dbReference type="Pfam" id="PF07885">
    <property type="entry name" value="Ion_trans_2"/>
    <property type="match status" value="1"/>
</dbReference>
<dbReference type="GO" id="GO:0034220">
    <property type="term" value="P:monoatomic ion transmembrane transport"/>
    <property type="evidence" value="ECO:0007669"/>
    <property type="project" value="UniProtKB-KW"/>
</dbReference>
<keyword evidence="1" id="KW-0812">Transmembrane</keyword>
<organism evidence="3 4">
    <name type="scientific">Qipengyuania oceanensis</name>
    <dbReference type="NCBI Taxonomy" id="1463597"/>
    <lineage>
        <taxon>Bacteria</taxon>
        <taxon>Pseudomonadati</taxon>
        <taxon>Pseudomonadota</taxon>
        <taxon>Alphaproteobacteria</taxon>
        <taxon>Sphingomonadales</taxon>
        <taxon>Erythrobacteraceae</taxon>
        <taxon>Qipengyuania</taxon>
    </lineage>
</organism>
<comment type="caution">
    <text evidence="3">The sequence shown here is derived from an EMBL/GenBank/DDBJ whole genome shotgun (WGS) entry which is preliminary data.</text>
</comment>
<keyword evidence="3" id="KW-0813">Transport</keyword>
<feature type="transmembrane region" description="Helical" evidence="1">
    <location>
        <begin position="108"/>
        <end position="132"/>
    </location>
</feature>
<evidence type="ECO:0000256" key="1">
    <source>
        <dbReference type="SAM" id="Phobius"/>
    </source>
</evidence>
<keyword evidence="3" id="KW-0406">Ion transport</keyword>